<keyword evidence="4" id="KW-0472">Membrane</keyword>
<keyword evidence="4" id="KW-1133">Transmembrane helix</keyword>
<dbReference type="AlphaFoldDB" id="A0AAN8PGC9"/>
<evidence type="ECO:0000256" key="2">
    <source>
        <dbReference type="ARBA" id="ARBA00022679"/>
    </source>
</evidence>
<dbReference type="InterPro" id="IPR049625">
    <property type="entry name" value="Glyco_transf_61_cat"/>
</dbReference>
<feature type="domain" description="Glycosyltransferase 61 catalytic" evidence="5">
    <location>
        <begin position="265"/>
        <end position="380"/>
    </location>
</feature>
<keyword evidence="4" id="KW-0812">Transmembrane</keyword>
<feature type="transmembrane region" description="Helical" evidence="4">
    <location>
        <begin position="6"/>
        <end position="23"/>
    </location>
</feature>
<protein>
    <recommendedName>
        <fullName evidence="5">Glycosyltransferase 61 catalytic domain-containing protein</fullName>
    </recommendedName>
</protein>
<evidence type="ECO:0000256" key="3">
    <source>
        <dbReference type="ARBA" id="ARBA00023180"/>
    </source>
</evidence>
<evidence type="ECO:0000259" key="5">
    <source>
        <dbReference type="Pfam" id="PF04577"/>
    </source>
</evidence>
<evidence type="ECO:0000256" key="1">
    <source>
        <dbReference type="ARBA" id="ARBA00022676"/>
    </source>
</evidence>
<keyword evidence="2" id="KW-0808">Transferase</keyword>
<dbReference type="GO" id="GO:0016757">
    <property type="term" value="F:glycosyltransferase activity"/>
    <property type="evidence" value="ECO:0007669"/>
    <property type="project" value="UniProtKB-KW"/>
</dbReference>
<gene>
    <name evidence="6" type="ORF">SNE40_013915</name>
</gene>
<proteinExistence type="predicted"/>
<dbReference type="PANTHER" id="PTHR20961">
    <property type="entry name" value="GLYCOSYLTRANSFERASE"/>
    <property type="match status" value="1"/>
</dbReference>
<evidence type="ECO:0000256" key="4">
    <source>
        <dbReference type="SAM" id="Phobius"/>
    </source>
</evidence>
<dbReference type="Pfam" id="PF04577">
    <property type="entry name" value="Glyco_transf_61"/>
    <property type="match status" value="1"/>
</dbReference>
<evidence type="ECO:0000313" key="7">
    <source>
        <dbReference type="Proteomes" id="UP001347796"/>
    </source>
</evidence>
<keyword evidence="3" id="KW-0325">Glycoprotein</keyword>
<dbReference type="InterPro" id="IPR007657">
    <property type="entry name" value="Glycosyltransferase_61"/>
</dbReference>
<evidence type="ECO:0000313" key="6">
    <source>
        <dbReference type="EMBL" id="KAK6175454.1"/>
    </source>
</evidence>
<name>A0AAN8PGC9_PATCE</name>
<keyword evidence="7" id="KW-1185">Reference proteome</keyword>
<organism evidence="6 7">
    <name type="scientific">Patella caerulea</name>
    <name type="common">Rayed Mediterranean limpet</name>
    <dbReference type="NCBI Taxonomy" id="87958"/>
    <lineage>
        <taxon>Eukaryota</taxon>
        <taxon>Metazoa</taxon>
        <taxon>Spiralia</taxon>
        <taxon>Lophotrochozoa</taxon>
        <taxon>Mollusca</taxon>
        <taxon>Gastropoda</taxon>
        <taxon>Patellogastropoda</taxon>
        <taxon>Patelloidea</taxon>
        <taxon>Patellidae</taxon>
        <taxon>Patella</taxon>
    </lineage>
</organism>
<sequence length="459" mass="53703">MRSLAYVFVVVYIAINTIIFIGIDRNTFLEDIRKFDLYRYAVNQQQSTWPLFKPCMEERDQNQTYVCKWVNDSRSDSTGNYVMYGSEFAVLHDVIIDPFRAAGRPGGENMSSVWNQKESEEYFKLKKSYFRLNCRNLPHHPFKGRNHLNGWFKSVMCVADLNSTLANQINGITIAVQRYEYVNLYQTMADFYNVFLIMILFQIPPDTINILYTDGHPAGMLDDTWQRLFGKIYRAGHLANETKFAKMIWNIQSYNCPLQTCSLPYVPYLERFRDFFLFQHDVTNMKVLNCSKLSVTIIWRRDYVAHPRNPSGVIQRKIKNEDEFLESVTELLRGHEVKAVQLETIPMEKQLELVSETDILVGMHGAGLSHTLFLPKHGGLIELFPAYHNQGTSHFQALTRWRRLHYVSWKNEYRGNEYPNKKTYIPPTVAISKMKKMVEKLCPQTVGVRSLKHHKKFQS</sequence>
<dbReference type="EMBL" id="JAZGQO010000010">
    <property type="protein sequence ID" value="KAK6175454.1"/>
    <property type="molecule type" value="Genomic_DNA"/>
</dbReference>
<reference evidence="6 7" key="1">
    <citation type="submission" date="2024-01" db="EMBL/GenBank/DDBJ databases">
        <title>The genome of the rayed Mediterranean limpet Patella caerulea (Linnaeus, 1758).</title>
        <authorList>
            <person name="Anh-Thu Weber A."/>
            <person name="Halstead-Nussloch G."/>
        </authorList>
    </citation>
    <scope>NUCLEOTIDE SEQUENCE [LARGE SCALE GENOMIC DNA]</scope>
    <source>
        <strain evidence="6">AATW-2023a</strain>
        <tissue evidence="6">Whole specimen</tissue>
    </source>
</reference>
<dbReference type="Proteomes" id="UP001347796">
    <property type="component" value="Unassembled WGS sequence"/>
</dbReference>
<accession>A0AAN8PGC9</accession>
<keyword evidence="1" id="KW-0328">Glycosyltransferase</keyword>
<comment type="caution">
    <text evidence="6">The sequence shown here is derived from an EMBL/GenBank/DDBJ whole genome shotgun (WGS) entry which is preliminary data.</text>
</comment>